<name>A0A497JF23_9ARCH</name>
<evidence type="ECO:0000313" key="1">
    <source>
        <dbReference type="EMBL" id="RLG69283.1"/>
    </source>
</evidence>
<protein>
    <submittedName>
        <fullName evidence="1">Uncharacterized protein</fullName>
    </submittedName>
</protein>
<comment type="caution">
    <text evidence="1">The sequence shown here is derived from an EMBL/GenBank/DDBJ whole genome shotgun (WGS) entry which is preliminary data.</text>
</comment>
<gene>
    <name evidence="1" type="ORF">DRO07_02545</name>
</gene>
<dbReference type="Proteomes" id="UP000277633">
    <property type="component" value="Unassembled WGS sequence"/>
</dbReference>
<organism evidence="1 2">
    <name type="scientific">Candidatus Iainarchaeum sp</name>
    <dbReference type="NCBI Taxonomy" id="3101447"/>
    <lineage>
        <taxon>Archaea</taxon>
        <taxon>Candidatus Iainarchaeota</taxon>
        <taxon>Candidatus Iainarchaeia</taxon>
        <taxon>Candidatus Iainarchaeales</taxon>
        <taxon>Candidatus Iainarchaeaceae</taxon>
        <taxon>Candidatus Iainarchaeum</taxon>
    </lineage>
</organism>
<reference evidence="1 2" key="1">
    <citation type="submission" date="2018-06" db="EMBL/GenBank/DDBJ databases">
        <title>Extensive metabolic versatility and redundancy in microbially diverse, dynamic hydrothermal sediments.</title>
        <authorList>
            <person name="Dombrowski N."/>
            <person name="Teske A."/>
            <person name="Baker B.J."/>
        </authorList>
    </citation>
    <scope>NUCLEOTIDE SEQUENCE [LARGE SCALE GENOMIC DNA]</scope>
    <source>
        <strain evidence="1">B9_G13</strain>
    </source>
</reference>
<accession>A0A497JF23</accession>
<evidence type="ECO:0000313" key="2">
    <source>
        <dbReference type="Proteomes" id="UP000277633"/>
    </source>
</evidence>
<dbReference type="AlphaFoldDB" id="A0A497JF23"/>
<sequence length="61" mass="7052">MLELGIITESRRFGKTKLYKLNLTNLIVKKLMEIEEYIIKPRTEACGKRIKIAKAVATFPK</sequence>
<proteinExistence type="predicted"/>
<dbReference type="EMBL" id="QMWO01000088">
    <property type="protein sequence ID" value="RLG69283.1"/>
    <property type="molecule type" value="Genomic_DNA"/>
</dbReference>